<proteinExistence type="inferred from homology"/>
<evidence type="ECO:0000313" key="5">
    <source>
        <dbReference type="EMBL" id="KXU34034.1"/>
    </source>
</evidence>
<feature type="domain" description="CusB-like beta-barrel" evidence="3">
    <location>
        <begin position="219"/>
        <end position="288"/>
    </location>
</feature>
<accession>A0A139SHS0</accession>
<name>A0A139SHS0_9BACT</name>
<dbReference type="Gene3D" id="2.40.30.170">
    <property type="match status" value="1"/>
</dbReference>
<dbReference type="Gene3D" id="2.40.50.100">
    <property type="match status" value="1"/>
</dbReference>
<gene>
    <name evidence="5" type="ORF">AXK12_08385</name>
</gene>
<evidence type="ECO:0000259" key="3">
    <source>
        <dbReference type="Pfam" id="PF25954"/>
    </source>
</evidence>
<comment type="similarity">
    <text evidence="1">Belongs to the membrane fusion protein (MFP) (TC 8.A.1) family.</text>
</comment>
<dbReference type="Pfam" id="PF25989">
    <property type="entry name" value="YknX_C"/>
    <property type="match status" value="1"/>
</dbReference>
<feature type="coiled-coil region" evidence="2">
    <location>
        <begin position="158"/>
        <end position="185"/>
    </location>
</feature>
<dbReference type="GO" id="GO:1990281">
    <property type="term" value="C:efflux pump complex"/>
    <property type="evidence" value="ECO:0007669"/>
    <property type="project" value="TreeGrafter"/>
</dbReference>
<dbReference type="InterPro" id="IPR058792">
    <property type="entry name" value="Beta-barrel_RND_2"/>
</dbReference>
<sequence length="370" mass="40686">MGKKTLIAAFAALLVVFAYLYFSRPSAYVAEARAGRAVKAVPGSITVQAEYEMQLRSDLGGRVLRSFIDKGQHVSEGDVLCELDTGDLRLEIERIENEYETAKRRLAVGSAVELQLATSAENLAEFERLNRAGRYADAELTKRRREHAQVEQRAALEKVNNEQTLATYENTLRQKQRQLEKMTLRAPFDGVVSQVYARAGDLIGGGASIASLISTSRTVEAKISEEDFADIRVGQKVSARFLPYGTTLYDGTVSKILPTADPTTQRYIVELEVDIPADRLVPGITGEVIIVVGERDAKALIPRRALFGSAVYVVREGRVELRPVTVGYVSLTTVEITKGLEAGDQVIVEALDQFREGQRVRPVLPGTEGN</sequence>
<dbReference type="STRING" id="1548208.AXK12_08385"/>
<dbReference type="SUPFAM" id="SSF111369">
    <property type="entry name" value="HlyD-like secretion proteins"/>
    <property type="match status" value="1"/>
</dbReference>
<dbReference type="Pfam" id="PF25954">
    <property type="entry name" value="Beta-barrel_RND_2"/>
    <property type="match status" value="1"/>
</dbReference>
<protein>
    <submittedName>
        <fullName evidence="5">Uncharacterized protein</fullName>
    </submittedName>
</protein>
<dbReference type="PANTHER" id="PTHR30469">
    <property type="entry name" value="MULTIDRUG RESISTANCE PROTEIN MDTA"/>
    <property type="match status" value="1"/>
</dbReference>
<keyword evidence="6" id="KW-1185">Reference proteome</keyword>
<dbReference type="NCBIfam" id="TIGR01730">
    <property type="entry name" value="RND_mfp"/>
    <property type="match status" value="1"/>
</dbReference>
<dbReference type="GO" id="GO:0015562">
    <property type="term" value="F:efflux transmembrane transporter activity"/>
    <property type="evidence" value="ECO:0007669"/>
    <property type="project" value="TreeGrafter"/>
</dbReference>
<dbReference type="AlphaFoldDB" id="A0A139SHS0"/>
<dbReference type="EMBL" id="LSZP01000062">
    <property type="protein sequence ID" value="KXU34034.1"/>
    <property type="molecule type" value="Genomic_DNA"/>
</dbReference>
<evidence type="ECO:0000256" key="1">
    <source>
        <dbReference type="ARBA" id="ARBA00009477"/>
    </source>
</evidence>
<comment type="caution">
    <text evidence="5">The sequence shown here is derived from an EMBL/GenBank/DDBJ whole genome shotgun (WGS) entry which is preliminary data.</text>
</comment>
<dbReference type="Gene3D" id="2.40.420.20">
    <property type="match status" value="1"/>
</dbReference>
<dbReference type="RefSeq" id="WP_068713342.1">
    <property type="nucleotide sequence ID" value="NZ_LSZP01000062.1"/>
</dbReference>
<dbReference type="OrthoDB" id="194002at2"/>
<evidence type="ECO:0000259" key="4">
    <source>
        <dbReference type="Pfam" id="PF25989"/>
    </source>
</evidence>
<evidence type="ECO:0000313" key="6">
    <source>
        <dbReference type="Proteomes" id="UP000071392"/>
    </source>
</evidence>
<dbReference type="InterPro" id="IPR006143">
    <property type="entry name" value="RND_pump_MFP"/>
</dbReference>
<keyword evidence="2" id="KW-0175">Coiled coil</keyword>
<dbReference type="InterPro" id="IPR058637">
    <property type="entry name" value="YknX-like_C"/>
</dbReference>
<dbReference type="PANTHER" id="PTHR30469:SF15">
    <property type="entry name" value="HLYD FAMILY OF SECRETION PROTEINS"/>
    <property type="match status" value="1"/>
</dbReference>
<reference evidence="5 6" key="1">
    <citation type="submission" date="2016-02" db="EMBL/GenBank/DDBJ databases">
        <authorList>
            <person name="Wen L."/>
            <person name="He K."/>
            <person name="Yang H."/>
        </authorList>
    </citation>
    <scope>NUCLEOTIDE SEQUENCE [LARGE SCALE GENOMIC DNA]</scope>
    <source>
        <strain evidence="5 6">CV41</strain>
    </source>
</reference>
<dbReference type="Proteomes" id="UP000071392">
    <property type="component" value="Unassembled WGS sequence"/>
</dbReference>
<organism evidence="5 6">
    <name type="scientific">Cephaloticoccus capnophilus</name>
    <dbReference type="NCBI Taxonomy" id="1548208"/>
    <lineage>
        <taxon>Bacteria</taxon>
        <taxon>Pseudomonadati</taxon>
        <taxon>Verrucomicrobiota</taxon>
        <taxon>Opitutia</taxon>
        <taxon>Opitutales</taxon>
        <taxon>Opitutaceae</taxon>
        <taxon>Cephaloticoccus</taxon>
    </lineage>
</organism>
<feature type="domain" description="YknX-like C-terminal permuted SH3-like" evidence="4">
    <location>
        <begin position="309"/>
        <end position="361"/>
    </location>
</feature>
<evidence type="ECO:0000256" key="2">
    <source>
        <dbReference type="SAM" id="Coils"/>
    </source>
</evidence>